<feature type="transmembrane region" description="Helical" evidence="5">
    <location>
        <begin position="109"/>
        <end position="131"/>
    </location>
</feature>
<feature type="transmembrane region" description="Helical" evidence="5">
    <location>
        <begin position="310"/>
        <end position="332"/>
    </location>
</feature>
<dbReference type="STRING" id="351607.Acel_1218"/>
<feature type="transmembrane region" description="Helical" evidence="5">
    <location>
        <begin position="51"/>
        <end position="73"/>
    </location>
</feature>
<dbReference type="PROSITE" id="PS50850">
    <property type="entry name" value="MFS"/>
    <property type="match status" value="1"/>
</dbReference>
<dbReference type="SUPFAM" id="SSF103473">
    <property type="entry name" value="MFS general substrate transporter"/>
    <property type="match status" value="1"/>
</dbReference>
<dbReference type="PANTHER" id="PTHR23523">
    <property type="match status" value="1"/>
</dbReference>
<dbReference type="CDD" id="cd17339">
    <property type="entry name" value="MFS_NIMT_CynX_like"/>
    <property type="match status" value="1"/>
</dbReference>
<accession>A0LU80</accession>
<organism evidence="7 8">
    <name type="scientific">Acidothermus cellulolyticus (strain ATCC 43068 / DSM 8971 / 11B)</name>
    <dbReference type="NCBI Taxonomy" id="351607"/>
    <lineage>
        <taxon>Bacteria</taxon>
        <taxon>Bacillati</taxon>
        <taxon>Actinomycetota</taxon>
        <taxon>Actinomycetes</taxon>
        <taxon>Acidothermales</taxon>
        <taxon>Acidothermaceae</taxon>
        <taxon>Acidothermus</taxon>
    </lineage>
</organism>
<keyword evidence="3 5" id="KW-1133">Transmembrane helix</keyword>
<sequence length="436" mass="45447">MSTVSSSHVPPRASHAAWLATLLLLAAINMRTAVTSVGPLLDVLERRIGLSSAMAGVLTTLPVLAFAGLGALTPRFARRFGEARTLAVALGVMTMGVALRSVVNSAWLFLALSVPALAGGAMGNIVLPVLVKRHFPRRIGPLTAAYTTVMAIGTTLAAGLTVPIAELPGHLDWRLGVGVWAIPAAAATLLWLPPAFGAHGVRVTSEHRTRLPLHRSGTAWALAILFASQSIQAYVAFGWFAAYFQAAAHSSPGHAGLLVAVLSAVQIPVSLLVPVLAGRLNSQRPLVVGLVACYLAAYLGMIVSPRAGDWAWATLAGIGGGVFPLVLALLGLRARTAAVTRTLSAFAQSIGYIVAGTGPLLVGVTHGAFHNWIGMFVMLFTALAAILVSGWWVGVPRYVDDDLPSAYSPAISGTSPTWQPLLPASGELRRTEGTEQ</sequence>
<evidence type="ECO:0000313" key="7">
    <source>
        <dbReference type="EMBL" id="ABK52990.1"/>
    </source>
</evidence>
<feature type="transmembrane region" description="Helical" evidence="5">
    <location>
        <begin position="143"/>
        <end position="165"/>
    </location>
</feature>
<dbReference type="AlphaFoldDB" id="A0LU80"/>
<feature type="transmembrane region" description="Helical" evidence="5">
    <location>
        <begin position="219"/>
        <end position="242"/>
    </location>
</feature>
<gene>
    <name evidence="7" type="ordered locus">Acel_1218</name>
</gene>
<dbReference type="Pfam" id="PF07690">
    <property type="entry name" value="MFS_1"/>
    <property type="match status" value="1"/>
</dbReference>
<comment type="subcellular location">
    <subcellularLocation>
        <location evidence="1">Cell membrane</location>
        <topology evidence="1">Multi-pass membrane protein</topology>
    </subcellularLocation>
</comment>
<feature type="transmembrane region" description="Helical" evidence="5">
    <location>
        <begin position="177"/>
        <end position="198"/>
    </location>
</feature>
<keyword evidence="8" id="KW-1185">Reference proteome</keyword>
<evidence type="ECO:0000256" key="2">
    <source>
        <dbReference type="ARBA" id="ARBA00022692"/>
    </source>
</evidence>
<dbReference type="InterPro" id="IPR036259">
    <property type="entry name" value="MFS_trans_sf"/>
</dbReference>
<dbReference type="GO" id="GO:0005886">
    <property type="term" value="C:plasma membrane"/>
    <property type="evidence" value="ECO:0007669"/>
    <property type="project" value="UniProtKB-SubCell"/>
</dbReference>
<feature type="transmembrane region" description="Helical" evidence="5">
    <location>
        <begin position="85"/>
        <end position="103"/>
    </location>
</feature>
<dbReference type="eggNOG" id="COG2807">
    <property type="taxonomic scope" value="Bacteria"/>
</dbReference>
<dbReference type="EMBL" id="CP000481">
    <property type="protein sequence ID" value="ABK52990.1"/>
    <property type="molecule type" value="Genomic_DNA"/>
</dbReference>
<dbReference type="KEGG" id="ace:Acel_1218"/>
<proteinExistence type="predicted"/>
<evidence type="ECO:0000256" key="3">
    <source>
        <dbReference type="ARBA" id="ARBA00022989"/>
    </source>
</evidence>
<dbReference type="InterPro" id="IPR011701">
    <property type="entry name" value="MFS"/>
</dbReference>
<dbReference type="Proteomes" id="UP000008221">
    <property type="component" value="Chromosome"/>
</dbReference>
<dbReference type="InterPro" id="IPR020846">
    <property type="entry name" value="MFS_dom"/>
</dbReference>
<dbReference type="PANTHER" id="PTHR23523:SF2">
    <property type="entry name" value="2-NITROIMIDAZOLE TRANSPORTER"/>
    <property type="match status" value="1"/>
</dbReference>
<name>A0LU80_ACIC1</name>
<feature type="transmembrane region" description="Helical" evidence="5">
    <location>
        <begin position="344"/>
        <end position="366"/>
    </location>
</feature>
<keyword evidence="2 5" id="KW-0812">Transmembrane</keyword>
<dbReference type="InterPro" id="IPR052524">
    <property type="entry name" value="MFS_Cyanate_Porter"/>
</dbReference>
<dbReference type="GO" id="GO:0022857">
    <property type="term" value="F:transmembrane transporter activity"/>
    <property type="evidence" value="ECO:0007669"/>
    <property type="project" value="InterPro"/>
</dbReference>
<reference evidence="7 8" key="1">
    <citation type="journal article" date="2009" name="Genome Res.">
        <title>Complete genome of the cellulolytic thermophile Acidothermus cellulolyticus 11B provides insights into its ecophysiological and evolutionary adaptations.</title>
        <authorList>
            <person name="Barabote R.D."/>
            <person name="Xie G."/>
            <person name="Leu D.H."/>
            <person name="Normand P."/>
            <person name="Necsulea A."/>
            <person name="Daubin V."/>
            <person name="Medigue C."/>
            <person name="Adney W.S."/>
            <person name="Xu X.C."/>
            <person name="Lapidus A."/>
            <person name="Parales R.E."/>
            <person name="Detter C."/>
            <person name="Pujic P."/>
            <person name="Bruce D."/>
            <person name="Lavire C."/>
            <person name="Challacombe J.F."/>
            <person name="Brettin T.S."/>
            <person name="Berry A.M."/>
        </authorList>
    </citation>
    <scope>NUCLEOTIDE SEQUENCE [LARGE SCALE GENOMIC DNA]</scope>
    <source>
        <strain evidence="8">ATCC 43068 / DSM 8971 / 11B</strain>
    </source>
</reference>
<feature type="transmembrane region" description="Helical" evidence="5">
    <location>
        <begin position="372"/>
        <end position="393"/>
    </location>
</feature>
<dbReference type="Gene3D" id="1.20.1250.20">
    <property type="entry name" value="MFS general substrate transporter like domains"/>
    <property type="match status" value="2"/>
</dbReference>
<evidence type="ECO:0000313" key="8">
    <source>
        <dbReference type="Proteomes" id="UP000008221"/>
    </source>
</evidence>
<dbReference type="OrthoDB" id="5317164at2"/>
<dbReference type="HOGENOM" id="CLU_038046_0_0_11"/>
<dbReference type="InParanoid" id="A0LU80"/>
<keyword evidence="4 5" id="KW-0472">Membrane</keyword>
<dbReference type="RefSeq" id="WP_011720053.1">
    <property type="nucleotide sequence ID" value="NC_008578.1"/>
</dbReference>
<evidence type="ECO:0000259" key="6">
    <source>
        <dbReference type="PROSITE" id="PS50850"/>
    </source>
</evidence>
<evidence type="ECO:0000256" key="1">
    <source>
        <dbReference type="ARBA" id="ARBA00004651"/>
    </source>
</evidence>
<feature type="transmembrane region" description="Helical" evidence="5">
    <location>
        <begin position="285"/>
        <end position="304"/>
    </location>
</feature>
<protein>
    <submittedName>
        <fullName evidence="7">Major facilitator superfamily MFS_1</fullName>
    </submittedName>
</protein>
<feature type="transmembrane region" description="Helical" evidence="5">
    <location>
        <begin position="254"/>
        <end position="273"/>
    </location>
</feature>
<feature type="domain" description="Major facilitator superfamily (MFS) profile" evidence="6">
    <location>
        <begin position="19"/>
        <end position="399"/>
    </location>
</feature>
<evidence type="ECO:0000256" key="4">
    <source>
        <dbReference type="ARBA" id="ARBA00023136"/>
    </source>
</evidence>
<evidence type="ECO:0000256" key="5">
    <source>
        <dbReference type="SAM" id="Phobius"/>
    </source>
</evidence>